<keyword evidence="2" id="KW-1185">Reference proteome</keyword>
<sequence length="143" mass="16337">MPFNVSMVWREPSDHATDCYFCWTNITGFNKKNKRQIVYPTVPSAIRPVLTQEDASNLPCSNSMEYTVNDQELQEDTSSEEETFESSLEKQAHLINQAELNNLISDLNLTKDKAELLASRLQGWNLLSSDTKASVFRNRNQGF</sequence>
<accession>A0AAD9VLI8</accession>
<name>A0AAD9VLI8_9HYME</name>
<dbReference type="AlphaFoldDB" id="A0AAD9VLI8"/>
<dbReference type="EMBL" id="JAIFRP010000120">
    <property type="protein sequence ID" value="KAK2579003.1"/>
    <property type="molecule type" value="Genomic_DNA"/>
</dbReference>
<dbReference type="Proteomes" id="UP001258017">
    <property type="component" value="Unassembled WGS sequence"/>
</dbReference>
<reference evidence="1" key="1">
    <citation type="submission" date="2021-08" db="EMBL/GenBank/DDBJ databases">
        <authorList>
            <person name="Misof B."/>
            <person name="Oliver O."/>
            <person name="Podsiadlowski L."/>
            <person name="Donath A."/>
            <person name="Peters R."/>
            <person name="Mayer C."/>
            <person name="Rust J."/>
            <person name="Gunkel S."/>
            <person name="Lesny P."/>
            <person name="Martin S."/>
            <person name="Oeyen J.P."/>
            <person name="Petersen M."/>
            <person name="Panagiotis P."/>
            <person name="Wilbrandt J."/>
            <person name="Tanja T."/>
        </authorList>
    </citation>
    <scope>NUCLEOTIDE SEQUENCE</scope>
    <source>
        <strain evidence="1">GBR_01_08_01A</strain>
        <tissue evidence="1">Thorax + abdomen</tissue>
    </source>
</reference>
<gene>
    <name evidence="1" type="ORF">KPH14_002068</name>
</gene>
<evidence type="ECO:0000313" key="1">
    <source>
        <dbReference type="EMBL" id="KAK2579003.1"/>
    </source>
</evidence>
<evidence type="ECO:0000313" key="2">
    <source>
        <dbReference type="Proteomes" id="UP001258017"/>
    </source>
</evidence>
<protein>
    <submittedName>
        <fullName evidence="1">Uncharacterized protein</fullName>
    </submittedName>
</protein>
<comment type="caution">
    <text evidence="1">The sequence shown here is derived from an EMBL/GenBank/DDBJ whole genome shotgun (WGS) entry which is preliminary data.</text>
</comment>
<proteinExistence type="predicted"/>
<organism evidence="1 2">
    <name type="scientific">Odynerus spinipes</name>
    <dbReference type="NCBI Taxonomy" id="1348599"/>
    <lineage>
        <taxon>Eukaryota</taxon>
        <taxon>Metazoa</taxon>
        <taxon>Ecdysozoa</taxon>
        <taxon>Arthropoda</taxon>
        <taxon>Hexapoda</taxon>
        <taxon>Insecta</taxon>
        <taxon>Pterygota</taxon>
        <taxon>Neoptera</taxon>
        <taxon>Endopterygota</taxon>
        <taxon>Hymenoptera</taxon>
        <taxon>Apocrita</taxon>
        <taxon>Aculeata</taxon>
        <taxon>Vespoidea</taxon>
        <taxon>Vespidae</taxon>
        <taxon>Eumeninae</taxon>
        <taxon>Odynerus</taxon>
    </lineage>
</organism>
<reference evidence="1" key="2">
    <citation type="journal article" date="2023" name="Commun. Biol.">
        <title>Intrasexual cuticular hydrocarbon dimorphism in a wasp sheds light on hydrocarbon biosynthesis genes in Hymenoptera.</title>
        <authorList>
            <person name="Moris V.C."/>
            <person name="Podsiadlowski L."/>
            <person name="Martin S."/>
            <person name="Oeyen J.P."/>
            <person name="Donath A."/>
            <person name="Petersen M."/>
            <person name="Wilbrandt J."/>
            <person name="Misof B."/>
            <person name="Liedtke D."/>
            <person name="Thamm M."/>
            <person name="Scheiner R."/>
            <person name="Schmitt T."/>
            <person name="Niehuis O."/>
        </authorList>
    </citation>
    <scope>NUCLEOTIDE SEQUENCE</scope>
    <source>
        <strain evidence="1">GBR_01_08_01A</strain>
    </source>
</reference>